<evidence type="ECO:0000259" key="8">
    <source>
        <dbReference type="PROSITE" id="PS51437"/>
    </source>
</evidence>
<dbReference type="PROSITE" id="PS51437">
    <property type="entry name" value="CG_1"/>
    <property type="match status" value="1"/>
</dbReference>
<comment type="subcellular location">
    <subcellularLocation>
        <location evidence="1">Nucleus</location>
    </subcellularLocation>
</comment>
<dbReference type="PANTHER" id="PTHR23335">
    <property type="entry name" value="CALMODULIN-BINDING TRANSCRIPTION ACTIVATOR CAMTA"/>
    <property type="match status" value="1"/>
</dbReference>
<evidence type="ECO:0000256" key="3">
    <source>
        <dbReference type="ARBA" id="ARBA00023043"/>
    </source>
</evidence>
<keyword evidence="3 7" id="KW-0040">ANK repeat</keyword>
<dbReference type="PROSITE" id="PS50088">
    <property type="entry name" value="ANK_REPEAT"/>
    <property type="match status" value="1"/>
</dbReference>
<dbReference type="InterPro" id="IPR014756">
    <property type="entry name" value="Ig_E-set"/>
</dbReference>
<dbReference type="SUPFAM" id="SSF48403">
    <property type="entry name" value="Ankyrin repeat"/>
    <property type="match status" value="1"/>
</dbReference>
<dbReference type="InterPro" id="IPR002110">
    <property type="entry name" value="Ankyrin_rpt"/>
</dbReference>
<dbReference type="Proteomes" id="UP000593562">
    <property type="component" value="Unassembled WGS sequence"/>
</dbReference>
<sequence>MAESRRYLTNQHLDLDQFLQEAQYRWLRPVEICKILQNYQRFQLSHDPPNRPAGGSLFLFDRKVIRYFRKDGHRWRKKKDGKTVKEAHEKLKTGSVDVLHCYYAHGEDNGNFQRRFYWMLDGQLEHIVLVHYRDVKEKSSSGSHLLADLYSQLESTQTSSVHCFSQAASPTTVPTSFVSSLNRVDWNGHTLASEFQDVNYGDDFGAYAIETYFTTGMEKVIFILPVWSHLHLLWISKSQADILDDNGPIWSSLNSRDSLITNVGSAQELTTTSQRGQLSVEHGFNLLKPHVEDDFAHERKLHSTNFGNDGVNGKELGELRKLDSFGRWMDQEIGGDTDDSLMASDSGNYWKTLDPENGDKEVSSLSRLMQLDIDSMDPSLSQEQLFSISDFSPDWAFSGVETKVLIVGTFLGSKKLSNGTKWGCMFGEIEVSAEVLTNNVLRCHAPLHAPERVPFYVTCKNRLACSEVRYFEYRDVPLASVPKKRVLVEEVQLQMRLAKLLNLSAGHKFFICSNTECKECRLKNSICSMMNDGEKDWRTVEETFNPSEFDGELLSSREKLIQNLLKDNLREWLLCKIHDGSKALRVMDDEGQGVIHLAAALGYEWAIGLFVAANINPNFRDAQGRTALHWAALFGREGTVIELVRLGADPMAVTDPTPLSPGGQCAADLASSRGHKGIAGYLAEAYLTLQLSSLSVNHSVDDEGLEEQLSANGPLAAAHIRGHQVRKQYKKVVWSVSIVEKAILRWRRKGAGLRGFRVERAIGDVLPKSDKSDEYDFLRISRRQKFAGVEKALARVKSMVRSAEGRDQYMRLVTRFENMKDKSILNAQFNPKFQTDVCFKAYVQYKTCLVSLAKSN</sequence>
<name>A0A7J7CSL9_TRIWF</name>
<evidence type="ECO:0000256" key="1">
    <source>
        <dbReference type="ARBA" id="ARBA00004123"/>
    </source>
</evidence>
<evidence type="ECO:0000256" key="4">
    <source>
        <dbReference type="ARBA" id="ARBA00023159"/>
    </source>
</evidence>
<comment type="caution">
    <text evidence="9">The sequence shown here is derived from an EMBL/GenBank/DDBJ whole genome shotgun (WGS) entry which is preliminary data.</text>
</comment>
<dbReference type="InterPro" id="IPR013783">
    <property type="entry name" value="Ig-like_fold"/>
</dbReference>
<reference evidence="9 10" key="1">
    <citation type="journal article" date="2020" name="Nat. Commun.">
        <title>Genome of Tripterygium wilfordii and identification of cytochrome P450 involved in triptolide biosynthesis.</title>
        <authorList>
            <person name="Tu L."/>
            <person name="Su P."/>
            <person name="Zhang Z."/>
            <person name="Gao L."/>
            <person name="Wang J."/>
            <person name="Hu T."/>
            <person name="Zhou J."/>
            <person name="Zhang Y."/>
            <person name="Zhao Y."/>
            <person name="Liu Y."/>
            <person name="Song Y."/>
            <person name="Tong Y."/>
            <person name="Lu Y."/>
            <person name="Yang J."/>
            <person name="Xu C."/>
            <person name="Jia M."/>
            <person name="Peters R.J."/>
            <person name="Huang L."/>
            <person name="Gao W."/>
        </authorList>
    </citation>
    <scope>NUCLEOTIDE SEQUENCE [LARGE SCALE GENOMIC DNA]</scope>
    <source>
        <strain evidence="10">cv. XIE 37</strain>
        <tissue evidence="9">Leaf</tissue>
    </source>
</reference>
<evidence type="ECO:0000256" key="2">
    <source>
        <dbReference type="ARBA" id="ARBA00008267"/>
    </source>
</evidence>
<dbReference type="Gene3D" id="2.60.40.10">
    <property type="entry name" value="Immunoglobulins"/>
    <property type="match status" value="1"/>
</dbReference>
<evidence type="ECO:0000256" key="7">
    <source>
        <dbReference type="PROSITE-ProRule" id="PRU00023"/>
    </source>
</evidence>
<dbReference type="PANTHER" id="PTHR23335:SF0">
    <property type="entry name" value="CALMODULIN-BINDING TRANSCRIPTION ACTIVATOR 2-LIKE ISOFORM X1"/>
    <property type="match status" value="1"/>
</dbReference>
<dbReference type="PROSITE" id="PS50297">
    <property type="entry name" value="ANK_REP_REGION"/>
    <property type="match status" value="1"/>
</dbReference>
<dbReference type="GO" id="GO:0006357">
    <property type="term" value="P:regulation of transcription by RNA polymerase II"/>
    <property type="evidence" value="ECO:0007669"/>
    <property type="project" value="TreeGrafter"/>
</dbReference>
<dbReference type="InterPro" id="IPR036770">
    <property type="entry name" value="Ankyrin_rpt-contain_sf"/>
</dbReference>
<evidence type="ECO:0000256" key="5">
    <source>
        <dbReference type="ARBA" id="ARBA00023163"/>
    </source>
</evidence>
<dbReference type="InterPro" id="IPR005559">
    <property type="entry name" value="CG-1_dom"/>
</dbReference>
<evidence type="ECO:0000313" key="10">
    <source>
        <dbReference type="Proteomes" id="UP000593562"/>
    </source>
</evidence>
<dbReference type="EMBL" id="JAAARO010000014">
    <property type="protein sequence ID" value="KAF5737105.1"/>
    <property type="molecule type" value="Genomic_DNA"/>
</dbReference>
<proteinExistence type="inferred from homology"/>
<keyword evidence="10" id="KW-1185">Reference proteome</keyword>
<dbReference type="Gene3D" id="1.25.40.20">
    <property type="entry name" value="Ankyrin repeat-containing domain"/>
    <property type="match status" value="1"/>
</dbReference>
<organism evidence="9 10">
    <name type="scientific">Tripterygium wilfordii</name>
    <name type="common">Thunder God vine</name>
    <dbReference type="NCBI Taxonomy" id="458696"/>
    <lineage>
        <taxon>Eukaryota</taxon>
        <taxon>Viridiplantae</taxon>
        <taxon>Streptophyta</taxon>
        <taxon>Embryophyta</taxon>
        <taxon>Tracheophyta</taxon>
        <taxon>Spermatophyta</taxon>
        <taxon>Magnoliopsida</taxon>
        <taxon>eudicotyledons</taxon>
        <taxon>Gunneridae</taxon>
        <taxon>Pentapetalae</taxon>
        <taxon>rosids</taxon>
        <taxon>fabids</taxon>
        <taxon>Celastrales</taxon>
        <taxon>Celastraceae</taxon>
        <taxon>Tripterygium</taxon>
    </lineage>
</organism>
<feature type="domain" description="CG-1" evidence="8">
    <location>
        <begin position="15"/>
        <end position="141"/>
    </location>
</feature>
<dbReference type="SMART" id="SM01076">
    <property type="entry name" value="CG-1"/>
    <property type="match status" value="1"/>
</dbReference>
<protein>
    <recommendedName>
        <fullName evidence="8">CG-1 domain-containing protein</fullName>
    </recommendedName>
</protein>
<dbReference type="Pfam" id="PF03859">
    <property type="entry name" value="CG-1"/>
    <property type="match status" value="1"/>
</dbReference>
<dbReference type="AlphaFoldDB" id="A0A7J7CSL9"/>
<keyword evidence="4" id="KW-0010">Activator</keyword>
<dbReference type="Pfam" id="PF12796">
    <property type="entry name" value="Ank_2"/>
    <property type="match status" value="1"/>
</dbReference>
<dbReference type="GO" id="GO:0003712">
    <property type="term" value="F:transcription coregulator activity"/>
    <property type="evidence" value="ECO:0007669"/>
    <property type="project" value="TreeGrafter"/>
</dbReference>
<dbReference type="InParanoid" id="A0A7J7CSL9"/>
<keyword evidence="6" id="KW-0539">Nucleus</keyword>
<accession>A0A7J7CSL9</accession>
<evidence type="ECO:0000256" key="6">
    <source>
        <dbReference type="ARBA" id="ARBA00023242"/>
    </source>
</evidence>
<comment type="similarity">
    <text evidence="2">Belongs to the CAMTA family.</text>
</comment>
<dbReference type="SMART" id="SM00248">
    <property type="entry name" value="ANK"/>
    <property type="match status" value="2"/>
</dbReference>
<feature type="repeat" description="ANK" evidence="7">
    <location>
        <begin position="623"/>
        <end position="655"/>
    </location>
</feature>
<keyword evidence="5" id="KW-0804">Transcription</keyword>
<dbReference type="GO" id="GO:0003690">
    <property type="term" value="F:double-stranded DNA binding"/>
    <property type="evidence" value="ECO:0007669"/>
    <property type="project" value="TreeGrafter"/>
</dbReference>
<evidence type="ECO:0000313" key="9">
    <source>
        <dbReference type="EMBL" id="KAF5737105.1"/>
    </source>
</evidence>
<dbReference type="SUPFAM" id="SSF81296">
    <property type="entry name" value="E set domains"/>
    <property type="match status" value="1"/>
</dbReference>
<gene>
    <name evidence="9" type="ORF">HS088_TW14G01262</name>
</gene>
<dbReference type="FunFam" id="2.60.40.10:FF:000314">
    <property type="entry name" value="Calmodulin-binding transcription activator 2"/>
    <property type="match status" value="1"/>
</dbReference>
<dbReference type="GO" id="GO:0005634">
    <property type="term" value="C:nucleus"/>
    <property type="evidence" value="ECO:0007669"/>
    <property type="project" value="UniProtKB-SubCell"/>
</dbReference>